<reference evidence="1" key="1">
    <citation type="submission" date="2023-10" db="EMBL/GenBank/DDBJ databases">
        <title>Whole genome sequencing of actinobacterial strain Amycolatopsis sp. (BCA-696) identifies the underlying plant growth-promoting genes.</title>
        <authorList>
            <person name="Gandham P."/>
            <person name="Vadla N."/>
            <person name="Saji A."/>
            <person name="Srinivas V."/>
            <person name="Ruperao P."/>
            <person name="Selvanayagam S."/>
            <person name="Saxena R.K."/>
            <person name="Rathore A."/>
            <person name="Gopalakrishnan S."/>
            <person name="Thakur V."/>
        </authorList>
    </citation>
    <scope>NUCLEOTIDE SEQUENCE</scope>
    <source>
        <strain evidence="1">BCA-696</strain>
    </source>
</reference>
<accession>A0ACD5B4Y9</accession>
<gene>
    <name evidence="1" type="ORF">LCL61_02575</name>
</gene>
<sequence length="84" mass="9226">MFSNARIRVGCVAANSRFASRYVRSASLADAGSLIRSAMNAPISRKTSSRTVRTSSSLFAKWYEMSPVLDRFACFAIRANDARA</sequence>
<dbReference type="Proteomes" id="UP001456344">
    <property type="component" value="Chromosome"/>
</dbReference>
<dbReference type="EMBL" id="CP150484">
    <property type="protein sequence ID" value="WYW14430.1"/>
    <property type="molecule type" value="Genomic_DNA"/>
</dbReference>
<proteinExistence type="predicted"/>
<evidence type="ECO:0000313" key="2">
    <source>
        <dbReference type="Proteomes" id="UP001456344"/>
    </source>
</evidence>
<protein>
    <submittedName>
        <fullName evidence="1">Uncharacterized protein</fullName>
    </submittedName>
</protein>
<keyword evidence="2" id="KW-1185">Reference proteome</keyword>
<organism evidence="1 2">
    <name type="scientific">Amycolatopsis coloradensis</name>
    <dbReference type="NCBI Taxonomy" id="76021"/>
    <lineage>
        <taxon>Bacteria</taxon>
        <taxon>Bacillati</taxon>
        <taxon>Actinomycetota</taxon>
        <taxon>Actinomycetes</taxon>
        <taxon>Pseudonocardiales</taxon>
        <taxon>Pseudonocardiaceae</taxon>
        <taxon>Amycolatopsis</taxon>
    </lineage>
</organism>
<evidence type="ECO:0000313" key="1">
    <source>
        <dbReference type="EMBL" id="WYW14430.1"/>
    </source>
</evidence>
<name>A0ACD5B4Y9_9PSEU</name>